<reference evidence="14" key="1">
    <citation type="submission" date="2010-08" db="EMBL/GenBank/DDBJ databases">
        <title>Genome sequence of Parvularcula bermudensis HTCC2503.</title>
        <authorList>
            <person name="Kang D.-M."/>
            <person name="Oh H.-M."/>
            <person name="Cho J.-C."/>
        </authorList>
    </citation>
    <scope>NUCLEOTIDE SEQUENCE [LARGE SCALE GENOMIC DNA]</scope>
    <source>
        <strain evidence="14">ATCC BAA-594 / HTCC2503 / KCTC 12087</strain>
    </source>
</reference>
<keyword evidence="10" id="KW-0479">Metal-binding</keyword>
<feature type="active site" description="Schiff-base intermediate with substrate" evidence="9">
    <location>
        <position position="258"/>
    </location>
</feature>
<dbReference type="GO" id="GO:0005829">
    <property type="term" value="C:cytosol"/>
    <property type="evidence" value="ECO:0007669"/>
    <property type="project" value="TreeGrafter"/>
</dbReference>
<dbReference type="CDD" id="cd04823">
    <property type="entry name" value="ALAD_PBGS_aspartate_rich"/>
    <property type="match status" value="1"/>
</dbReference>
<dbReference type="GO" id="GO:0006782">
    <property type="term" value="P:protoporphyrinogen IX biosynthetic process"/>
    <property type="evidence" value="ECO:0007669"/>
    <property type="project" value="UniProtKB-UniPathway"/>
</dbReference>
<dbReference type="GO" id="GO:0004655">
    <property type="term" value="F:porphobilinogen synthase activity"/>
    <property type="evidence" value="ECO:0007669"/>
    <property type="project" value="UniProtKB-EC"/>
</dbReference>
<evidence type="ECO:0000256" key="10">
    <source>
        <dbReference type="PIRSR" id="PIRSR001415-5"/>
    </source>
</evidence>
<evidence type="ECO:0000256" key="2">
    <source>
        <dbReference type="ARBA" id="ARBA00008055"/>
    </source>
</evidence>
<evidence type="ECO:0000313" key="14">
    <source>
        <dbReference type="Proteomes" id="UP000001302"/>
    </source>
</evidence>
<evidence type="ECO:0000256" key="12">
    <source>
        <dbReference type="RuleBase" id="RU004161"/>
    </source>
</evidence>
<evidence type="ECO:0000256" key="6">
    <source>
        <dbReference type="ARBA" id="ARBA00023239"/>
    </source>
</evidence>
<dbReference type="InterPro" id="IPR001731">
    <property type="entry name" value="ALAD"/>
</dbReference>
<dbReference type="HOGENOM" id="CLU_035731_0_0_5"/>
<feature type="binding site" evidence="10">
    <location>
        <position position="243"/>
    </location>
    <ligand>
        <name>Mg(2+)</name>
        <dbReference type="ChEBI" id="CHEBI:18420"/>
    </ligand>
</feature>
<comment type="subunit">
    <text evidence="11">Homooctamer.</text>
</comment>
<dbReference type="AlphaFoldDB" id="E0TBA0"/>
<dbReference type="NCBIfam" id="NF006762">
    <property type="entry name" value="PRK09283.1"/>
    <property type="match status" value="1"/>
</dbReference>
<dbReference type="STRING" id="314260.PB2503_01122"/>
<protein>
    <recommendedName>
        <fullName evidence="4 11">Delta-aminolevulinic acid dehydratase</fullName>
        <ecNumber evidence="3 11">4.2.1.24</ecNumber>
    </recommendedName>
</protein>
<sequence length="338" mass="36162">MPAYVFPGRFPSTRPRRLRSAPWIRDLVAETALRPQDLVLNLILRDETAAAGPIPAMPGIARHTVDEVVTRAEIAWEAGIKALALFPFTGPDSRSPGGEAALDADNLMCRAARGIKASLPSIGLIADVALDPYTDHGHDGLLADGEILNDETVAVLCDQAALLAQAGFDTLAPSDMMDGRVGAIRRRLDDDGYTDRLILSYAVKYASRFYGPYRDAIGSRGVLLGDKATYQMDPRNADEALKEAALDCAEGADILMVKPGLPYLDRIAAVKATFGLPVAAFQVSGEYAMLRCAADQGAFAFAPAALEALICLKRGGADMIFSYYADEAARWLSDGLPS</sequence>
<dbReference type="Pfam" id="PF00490">
    <property type="entry name" value="ALAD"/>
    <property type="match status" value="1"/>
</dbReference>
<dbReference type="SMART" id="SM01004">
    <property type="entry name" value="ALAD"/>
    <property type="match status" value="1"/>
</dbReference>
<dbReference type="PANTHER" id="PTHR11458:SF0">
    <property type="entry name" value="DELTA-AMINOLEVULINIC ACID DEHYDRATASE"/>
    <property type="match status" value="1"/>
</dbReference>
<comment type="pathway">
    <text evidence="1">Porphyrin-containing compound metabolism; protoporphyrin-IX biosynthesis; coproporphyrinogen-III from 5-aminolevulinate: step 1/4.</text>
</comment>
<accession>E0TBA0</accession>
<dbReference type="KEGG" id="pbr:PB2503_01122"/>
<dbReference type="eggNOG" id="COG0113">
    <property type="taxonomic scope" value="Bacteria"/>
</dbReference>
<evidence type="ECO:0000313" key="13">
    <source>
        <dbReference type="EMBL" id="ADM08304.1"/>
    </source>
</evidence>
<evidence type="ECO:0000256" key="7">
    <source>
        <dbReference type="ARBA" id="ARBA00023244"/>
    </source>
</evidence>
<keyword evidence="10" id="KW-0460">Magnesium</keyword>
<comment type="catalytic activity">
    <reaction evidence="8 11">
        <text>2 5-aminolevulinate = porphobilinogen + 2 H2O + H(+)</text>
        <dbReference type="Rhea" id="RHEA:24064"/>
        <dbReference type="ChEBI" id="CHEBI:15377"/>
        <dbReference type="ChEBI" id="CHEBI:15378"/>
        <dbReference type="ChEBI" id="CHEBI:58126"/>
        <dbReference type="ChEBI" id="CHEBI:356416"/>
        <dbReference type="EC" id="4.2.1.24"/>
    </reaction>
</comment>
<feature type="active site" description="Schiff-base intermediate with substrate" evidence="9">
    <location>
        <position position="204"/>
    </location>
</feature>
<evidence type="ECO:0000256" key="8">
    <source>
        <dbReference type="ARBA" id="ARBA00047651"/>
    </source>
</evidence>
<dbReference type="InterPro" id="IPR030656">
    <property type="entry name" value="ALAD_AS"/>
</dbReference>
<dbReference type="EC" id="4.2.1.24" evidence="3 11"/>
<keyword evidence="5" id="KW-0350">Heme biosynthesis</keyword>
<evidence type="ECO:0000256" key="9">
    <source>
        <dbReference type="PIRSR" id="PIRSR001415-1"/>
    </source>
</evidence>
<gene>
    <name evidence="13" type="ordered locus">PB2503_01122</name>
</gene>
<evidence type="ECO:0000256" key="11">
    <source>
        <dbReference type="RuleBase" id="RU000515"/>
    </source>
</evidence>
<dbReference type="UniPathway" id="UPA00251">
    <property type="reaction ID" value="UER00318"/>
</dbReference>
<keyword evidence="14" id="KW-1185">Reference proteome</keyword>
<dbReference type="PIRSF" id="PIRSF001415">
    <property type="entry name" value="Porphbilin_synth"/>
    <property type="match status" value="1"/>
</dbReference>
<dbReference type="PRINTS" id="PR00144">
    <property type="entry name" value="DALDHYDRTASE"/>
</dbReference>
<organism evidence="13 14">
    <name type="scientific">Parvularcula bermudensis (strain ATCC BAA-594 / HTCC2503 / KCTC 12087)</name>
    <dbReference type="NCBI Taxonomy" id="314260"/>
    <lineage>
        <taxon>Bacteria</taxon>
        <taxon>Pseudomonadati</taxon>
        <taxon>Pseudomonadota</taxon>
        <taxon>Alphaproteobacteria</taxon>
        <taxon>Parvularculales</taxon>
        <taxon>Parvularculaceae</taxon>
        <taxon>Parvularcula</taxon>
    </lineage>
</organism>
<dbReference type="Gene3D" id="3.20.20.70">
    <property type="entry name" value="Aldolase class I"/>
    <property type="match status" value="1"/>
</dbReference>
<proteinExistence type="inferred from homology"/>
<dbReference type="PANTHER" id="PTHR11458">
    <property type="entry name" value="DELTA-AMINOLEVULINIC ACID DEHYDRATASE"/>
    <property type="match status" value="1"/>
</dbReference>
<dbReference type="RefSeq" id="WP_013299278.1">
    <property type="nucleotide sequence ID" value="NC_014414.1"/>
</dbReference>
<keyword evidence="7 11" id="KW-0627">Porphyrin biosynthesis</keyword>
<evidence type="ECO:0000256" key="4">
    <source>
        <dbReference type="ARBA" id="ARBA00020771"/>
    </source>
</evidence>
<evidence type="ECO:0000256" key="5">
    <source>
        <dbReference type="ARBA" id="ARBA00023133"/>
    </source>
</evidence>
<dbReference type="GO" id="GO:0008270">
    <property type="term" value="F:zinc ion binding"/>
    <property type="evidence" value="ECO:0007669"/>
    <property type="project" value="TreeGrafter"/>
</dbReference>
<evidence type="ECO:0000256" key="1">
    <source>
        <dbReference type="ARBA" id="ARBA00004694"/>
    </source>
</evidence>
<comment type="similarity">
    <text evidence="2 12">Belongs to the ALAD family.</text>
</comment>
<dbReference type="EMBL" id="CP002156">
    <property type="protein sequence ID" value="ADM08304.1"/>
    <property type="molecule type" value="Genomic_DNA"/>
</dbReference>
<keyword evidence="6 11" id="KW-0456">Lyase</keyword>
<dbReference type="PROSITE" id="PS00169">
    <property type="entry name" value="D_ALA_DEHYDRATASE"/>
    <property type="match status" value="1"/>
</dbReference>
<dbReference type="SUPFAM" id="SSF51569">
    <property type="entry name" value="Aldolase"/>
    <property type="match status" value="1"/>
</dbReference>
<dbReference type="Proteomes" id="UP000001302">
    <property type="component" value="Chromosome"/>
</dbReference>
<reference evidence="13 14" key="2">
    <citation type="journal article" date="2011" name="J. Bacteriol.">
        <title>Complete genome sequence of strain HTCC2503T of Parvularcula bermudensis, the type species of the order "Parvularculales" in the class Alphaproteobacteria.</title>
        <authorList>
            <person name="Oh H.M."/>
            <person name="Kang I."/>
            <person name="Vergin K.L."/>
            <person name="Kang D."/>
            <person name="Rhee K.H."/>
            <person name="Giovannoni S.J."/>
            <person name="Cho J.C."/>
        </authorList>
    </citation>
    <scope>NUCLEOTIDE SEQUENCE [LARGE SCALE GENOMIC DNA]</scope>
    <source>
        <strain evidence="14">ATCC BAA-594 / HTCC2503 / KCTC 12087</strain>
    </source>
</reference>
<dbReference type="InterPro" id="IPR013785">
    <property type="entry name" value="Aldolase_TIM"/>
</dbReference>
<name>E0TBA0_PARBH</name>
<evidence type="ECO:0000256" key="3">
    <source>
        <dbReference type="ARBA" id="ARBA00012053"/>
    </source>
</evidence>
<dbReference type="OrthoDB" id="9805001at2"/>